<feature type="transmembrane region" description="Helical" evidence="1">
    <location>
        <begin position="43"/>
        <end position="67"/>
    </location>
</feature>
<dbReference type="Proteomes" id="UP000515369">
    <property type="component" value="Chromosome"/>
</dbReference>
<feature type="transmembrane region" description="Helical" evidence="1">
    <location>
        <begin position="79"/>
        <end position="98"/>
    </location>
</feature>
<name>A0A7G5H1E2_9BACT</name>
<sequence>MATLNKTASDWTVILLGVVGFLLGAEGILNPHFQYKMLGLTALGNVIPALLGSASLSASYVGILYIVGVIHRWKHVKRYLIGARLLMGVGFLGLMAIGRMPQTYRAAAVWEIAGALLIAGALWWDMQHEAN</sequence>
<gene>
    <name evidence="2" type="ORF">H3H32_08560</name>
</gene>
<accession>A0A7G5H1E2</accession>
<keyword evidence="1" id="KW-1133">Transmembrane helix</keyword>
<proteinExistence type="predicted"/>
<keyword evidence="1" id="KW-0472">Membrane</keyword>
<evidence type="ECO:0000313" key="3">
    <source>
        <dbReference type="Proteomes" id="UP000515369"/>
    </source>
</evidence>
<keyword evidence="3" id="KW-1185">Reference proteome</keyword>
<keyword evidence="1" id="KW-0812">Transmembrane</keyword>
<feature type="transmembrane region" description="Helical" evidence="1">
    <location>
        <begin position="104"/>
        <end position="124"/>
    </location>
</feature>
<organism evidence="2 3">
    <name type="scientific">Spirosoma foliorum</name>
    <dbReference type="NCBI Taxonomy" id="2710596"/>
    <lineage>
        <taxon>Bacteria</taxon>
        <taxon>Pseudomonadati</taxon>
        <taxon>Bacteroidota</taxon>
        <taxon>Cytophagia</taxon>
        <taxon>Cytophagales</taxon>
        <taxon>Cytophagaceae</taxon>
        <taxon>Spirosoma</taxon>
    </lineage>
</organism>
<dbReference type="RefSeq" id="WP_182462284.1">
    <property type="nucleotide sequence ID" value="NZ_CP059732.1"/>
</dbReference>
<dbReference type="AlphaFoldDB" id="A0A7G5H1E2"/>
<dbReference type="EMBL" id="CP059732">
    <property type="protein sequence ID" value="QMW04934.1"/>
    <property type="molecule type" value="Genomic_DNA"/>
</dbReference>
<reference evidence="2 3" key="1">
    <citation type="submission" date="2020-07" db="EMBL/GenBank/DDBJ databases">
        <title>Spirosoma foliorum sp. nov., isolated from the leaves on the Nejang mountain Korea, Republic of.</title>
        <authorList>
            <person name="Ho H."/>
            <person name="Lee Y.-J."/>
            <person name="Nurcahyanto D.-A."/>
            <person name="Kim S.-G."/>
        </authorList>
    </citation>
    <scope>NUCLEOTIDE SEQUENCE [LARGE SCALE GENOMIC DNA]</scope>
    <source>
        <strain evidence="2 3">PL0136</strain>
    </source>
</reference>
<evidence type="ECO:0000256" key="1">
    <source>
        <dbReference type="SAM" id="Phobius"/>
    </source>
</evidence>
<dbReference type="KEGG" id="sfol:H3H32_08560"/>
<evidence type="ECO:0000313" key="2">
    <source>
        <dbReference type="EMBL" id="QMW04934.1"/>
    </source>
</evidence>
<protein>
    <submittedName>
        <fullName evidence="2">Uncharacterized protein</fullName>
    </submittedName>
</protein>